<dbReference type="PANTHER" id="PTHR44846">
    <property type="entry name" value="MANNOSYL-D-GLYCERATE TRANSPORT/METABOLISM SYSTEM REPRESSOR MNGR-RELATED"/>
    <property type="match status" value="1"/>
</dbReference>
<feature type="coiled-coil region" evidence="4">
    <location>
        <begin position="86"/>
        <end position="113"/>
    </location>
</feature>
<dbReference type="Proteomes" id="UP001500192">
    <property type="component" value="Unassembled WGS sequence"/>
</dbReference>
<dbReference type="PROSITE" id="PS50949">
    <property type="entry name" value="HTH_GNTR"/>
    <property type="match status" value="1"/>
</dbReference>
<dbReference type="InterPro" id="IPR036390">
    <property type="entry name" value="WH_DNA-bd_sf"/>
</dbReference>
<proteinExistence type="predicted"/>
<dbReference type="Pfam" id="PF00392">
    <property type="entry name" value="GntR"/>
    <property type="match status" value="1"/>
</dbReference>
<evidence type="ECO:0000313" key="6">
    <source>
        <dbReference type="EMBL" id="GAA5172907.1"/>
    </source>
</evidence>
<dbReference type="CDD" id="cd07377">
    <property type="entry name" value="WHTH_GntR"/>
    <property type="match status" value="1"/>
</dbReference>
<keyword evidence="2" id="KW-0238">DNA-binding</keyword>
<dbReference type="InterPro" id="IPR000524">
    <property type="entry name" value="Tscrpt_reg_HTH_GntR"/>
</dbReference>
<dbReference type="EMBL" id="BAABIB010000103">
    <property type="protein sequence ID" value="GAA5172907.1"/>
    <property type="molecule type" value="Genomic_DNA"/>
</dbReference>
<reference evidence="7" key="1">
    <citation type="journal article" date="2019" name="Int. J. Syst. Evol. Microbiol.">
        <title>The Global Catalogue of Microorganisms (GCM) 10K type strain sequencing project: providing services to taxonomists for standard genome sequencing and annotation.</title>
        <authorList>
            <consortium name="The Broad Institute Genomics Platform"/>
            <consortium name="The Broad Institute Genome Sequencing Center for Infectious Disease"/>
            <person name="Wu L."/>
            <person name="Ma J."/>
        </authorList>
    </citation>
    <scope>NUCLEOTIDE SEQUENCE [LARGE SCALE GENOMIC DNA]</scope>
    <source>
        <strain evidence="7">JCM 18054</strain>
    </source>
</reference>
<dbReference type="Gene3D" id="1.10.10.10">
    <property type="entry name" value="Winged helix-like DNA-binding domain superfamily/Winged helix DNA-binding domain"/>
    <property type="match status" value="1"/>
</dbReference>
<evidence type="ECO:0000256" key="2">
    <source>
        <dbReference type="ARBA" id="ARBA00023125"/>
    </source>
</evidence>
<evidence type="ECO:0000259" key="5">
    <source>
        <dbReference type="PROSITE" id="PS50949"/>
    </source>
</evidence>
<keyword evidence="7" id="KW-1185">Reference proteome</keyword>
<evidence type="ECO:0000313" key="7">
    <source>
        <dbReference type="Proteomes" id="UP001500192"/>
    </source>
</evidence>
<feature type="domain" description="HTH gntR-type" evidence="5">
    <location>
        <begin position="8"/>
        <end position="76"/>
    </location>
</feature>
<sequence>MGNGTAGLAPFERVAAALREGISSGRLKPGDRLPSNRDLAEQHAVSLPTLQRAVALLQQEGWLVSRASVGVYVADEPPAEAPILSLADVRQALAELRSAVAALEKRLDRIEAADR</sequence>
<evidence type="ECO:0000256" key="4">
    <source>
        <dbReference type="SAM" id="Coils"/>
    </source>
</evidence>
<keyword evidence="4" id="KW-0175">Coiled coil</keyword>
<accession>A0ABP9R863</accession>
<dbReference type="RefSeq" id="WP_346055332.1">
    <property type="nucleotide sequence ID" value="NZ_BAABIB010000103.1"/>
</dbReference>
<keyword evidence="1" id="KW-0805">Transcription regulation</keyword>
<dbReference type="SUPFAM" id="SSF46785">
    <property type="entry name" value="Winged helix' DNA-binding domain"/>
    <property type="match status" value="1"/>
</dbReference>
<organism evidence="6 7">
    <name type="scientific">Amycolatopsis dongchuanensis</name>
    <dbReference type="NCBI Taxonomy" id="1070866"/>
    <lineage>
        <taxon>Bacteria</taxon>
        <taxon>Bacillati</taxon>
        <taxon>Actinomycetota</taxon>
        <taxon>Actinomycetes</taxon>
        <taxon>Pseudonocardiales</taxon>
        <taxon>Pseudonocardiaceae</taxon>
        <taxon>Amycolatopsis</taxon>
    </lineage>
</organism>
<name>A0ABP9R863_9PSEU</name>
<dbReference type="SMART" id="SM00345">
    <property type="entry name" value="HTH_GNTR"/>
    <property type="match status" value="1"/>
</dbReference>
<gene>
    <name evidence="6" type="ORF">GCM10023214_54960</name>
</gene>
<dbReference type="InterPro" id="IPR036388">
    <property type="entry name" value="WH-like_DNA-bd_sf"/>
</dbReference>
<evidence type="ECO:0000256" key="3">
    <source>
        <dbReference type="ARBA" id="ARBA00023163"/>
    </source>
</evidence>
<evidence type="ECO:0000256" key="1">
    <source>
        <dbReference type="ARBA" id="ARBA00023015"/>
    </source>
</evidence>
<protein>
    <submittedName>
        <fullName evidence="6">GntR family transcriptional regulator</fullName>
    </submittedName>
</protein>
<keyword evidence="3" id="KW-0804">Transcription</keyword>
<dbReference type="PANTHER" id="PTHR44846:SF1">
    <property type="entry name" value="MANNOSYL-D-GLYCERATE TRANSPORT_METABOLISM SYSTEM REPRESSOR MNGR-RELATED"/>
    <property type="match status" value="1"/>
</dbReference>
<comment type="caution">
    <text evidence="6">The sequence shown here is derived from an EMBL/GenBank/DDBJ whole genome shotgun (WGS) entry which is preliminary data.</text>
</comment>
<dbReference type="InterPro" id="IPR050679">
    <property type="entry name" value="Bact_HTH_transcr_reg"/>
</dbReference>